<dbReference type="InterPro" id="IPR005905">
    <property type="entry name" value="D_ala_D_ala"/>
</dbReference>
<evidence type="ECO:0000256" key="10">
    <source>
        <dbReference type="ARBA" id="ARBA00022984"/>
    </source>
</evidence>
<dbReference type="Pfam" id="PF01820">
    <property type="entry name" value="Dala_Dala_lig_N"/>
    <property type="match status" value="1"/>
</dbReference>
<evidence type="ECO:0000256" key="5">
    <source>
        <dbReference type="ARBA" id="ARBA00022723"/>
    </source>
</evidence>
<dbReference type="GO" id="GO:0009252">
    <property type="term" value="P:peptidoglycan biosynthetic process"/>
    <property type="evidence" value="ECO:0007669"/>
    <property type="project" value="UniProtKB-KW"/>
</dbReference>
<dbReference type="GO" id="GO:0008360">
    <property type="term" value="P:regulation of cell shape"/>
    <property type="evidence" value="ECO:0007669"/>
    <property type="project" value="UniProtKB-KW"/>
</dbReference>
<dbReference type="SUPFAM" id="SSF56059">
    <property type="entry name" value="Glutathione synthetase ATP-binding domain-like"/>
    <property type="match status" value="1"/>
</dbReference>
<dbReference type="PANTHER" id="PTHR23132:SF25">
    <property type="entry name" value="D-ALANINE--D-ALANINE LIGASE A"/>
    <property type="match status" value="1"/>
</dbReference>
<dbReference type="GO" id="GO:0046872">
    <property type="term" value="F:metal ion binding"/>
    <property type="evidence" value="ECO:0007669"/>
    <property type="project" value="UniProtKB-KW"/>
</dbReference>
<dbReference type="InterPro" id="IPR013815">
    <property type="entry name" value="ATP_grasp_subdomain_1"/>
</dbReference>
<keyword evidence="9" id="KW-0133">Cell shape</keyword>
<comment type="similarity">
    <text evidence="3">Belongs to the D-alanine--D-alanine ligase family.</text>
</comment>
<dbReference type="InterPro" id="IPR011761">
    <property type="entry name" value="ATP-grasp"/>
</dbReference>
<dbReference type="GO" id="GO:0008716">
    <property type="term" value="F:D-alanine-D-alanine ligase activity"/>
    <property type="evidence" value="ECO:0007669"/>
    <property type="project" value="UniProtKB-EC"/>
</dbReference>
<dbReference type="Gene3D" id="3.30.1490.20">
    <property type="entry name" value="ATP-grasp fold, A domain"/>
    <property type="match status" value="1"/>
</dbReference>
<dbReference type="GO" id="GO:0071555">
    <property type="term" value="P:cell wall organization"/>
    <property type="evidence" value="ECO:0007669"/>
    <property type="project" value="UniProtKB-KW"/>
</dbReference>
<evidence type="ECO:0000256" key="2">
    <source>
        <dbReference type="ARBA" id="ARBA00001946"/>
    </source>
</evidence>
<dbReference type="InterPro" id="IPR016185">
    <property type="entry name" value="PreATP-grasp_dom_sf"/>
</dbReference>
<dbReference type="NCBIfam" id="TIGR01205">
    <property type="entry name" value="D_ala_D_alaTIGR"/>
    <property type="match status" value="1"/>
</dbReference>
<protein>
    <submittedName>
        <fullName evidence="14">D-alanine--D-alanine ligase</fullName>
        <ecNumber evidence="14">6.3.2.4</ecNumber>
    </submittedName>
</protein>
<dbReference type="PIRSF" id="PIRSF039102">
    <property type="entry name" value="Ddl/VanB"/>
    <property type="match status" value="1"/>
</dbReference>
<reference evidence="14" key="1">
    <citation type="submission" date="2019-08" db="EMBL/GenBank/DDBJ databases">
        <authorList>
            <person name="Kucharzyk K."/>
            <person name="Murdoch R.W."/>
            <person name="Higgins S."/>
            <person name="Loffler F."/>
        </authorList>
    </citation>
    <scope>NUCLEOTIDE SEQUENCE</scope>
</reference>
<keyword evidence="8" id="KW-0460">Magnesium</keyword>
<evidence type="ECO:0000256" key="9">
    <source>
        <dbReference type="ARBA" id="ARBA00022960"/>
    </source>
</evidence>
<evidence type="ECO:0000256" key="11">
    <source>
        <dbReference type="ARBA" id="ARBA00023211"/>
    </source>
</evidence>
<evidence type="ECO:0000256" key="6">
    <source>
        <dbReference type="ARBA" id="ARBA00022741"/>
    </source>
</evidence>
<dbReference type="InterPro" id="IPR011127">
    <property type="entry name" value="Dala_Dala_lig_N"/>
</dbReference>
<dbReference type="NCBIfam" id="NF002528">
    <property type="entry name" value="PRK01966.1-4"/>
    <property type="match status" value="1"/>
</dbReference>
<name>A0A645D7X5_9ZZZZ</name>
<keyword evidence="5" id="KW-0479">Metal-binding</keyword>
<evidence type="ECO:0000256" key="8">
    <source>
        <dbReference type="ARBA" id="ARBA00022842"/>
    </source>
</evidence>
<evidence type="ECO:0000259" key="13">
    <source>
        <dbReference type="PROSITE" id="PS50975"/>
    </source>
</evidence>
<evidence type="ECO:0000256" key="3">
    <source>
        <dbReference type="ARBA" id="ARBA00010871"/>
    </source>
</evidence>
<evidence type="ECO:0000256" key="12">
    <source>
        <dbReference type="ARBA" id="ARBA00023316"/>
    </source>
</evidence>
<keyword evidence="10" id="KW-0573">Peptidoglycan synthesis</keyword>
<dbReference type="PROSITE" id="PS50975">
    <property type="entry name" value="ATP_GRASP"/>
    <property type="match status" value="1"/>
</dbReference>
<accession>A0A645D7X5</accession>
<keyword evidence="12" id="KW-0961">Cell wall biogenesis/degradation</keyword>
<evidence type="ECO:0000313" key="14">
    <source>
        <dbReference type="EMBL" id="MPM85297.1"/>
    </source>
</evidence>
<dbReference type="FunFam" id="3.30.470.20:FF:000008">
    <property type="entry name" value="D-alanine--D-alanine ligase"/>
    <property type="match status" value="1"/>
</dbReference>
<gene>
    <name evidence="14" type="primary">ddl_45</name>
    <name evidence="14" type="ORF">SDC9_132375</name>
</gene>
<sequence length="351" mass="37819">MSCLTAAGVLSAIDRDSYELVAVGITRSGRWVQLDVDEVVALTTIDGTLPEVPEDRADAVLSRTAEGARIATVEGDRLVDVHPIDLAFSLLHGPMGEDGTIQGLFEMYGVRYVGSGVTASALAMDKIRMKQVMALSGLPIGPWVGIRPGEWAADPEACLTSVRALHFPVYVKPARGGSSVGITKVTDPSELPGAIELAQRWDPRVIVEEGIQDAREIECGVLADPDGGRPEASVVAEIEMHTASGFYDFDAKYLPEEQVSLHVPADLDPVLAEQVREVSVRVFDAFDCEGLARVDCFLTRDNTVLVNELNTMPGFTRFSMFPQVWAAAGVAYSELIGRLIELALGRPVGLR</sequence>
<comment type="caution">
    <text evidence="14">The sequence shown here is derived from an EMBL/GenBank/DDBJ whole genome shotgun (WGS) entry which is preliminary data.</text>
</comment>
<dbReference type="EC" id="6.3.2.4" evidence="14"/>
<dbReference type="PANTHER" id="PTHR23132">
    <property type="entry name" value="D-ALANINE--D-ALANINE LIGASE"/>
    <property type="match status" value="1"/>
</dbReference>
<evidence type="ECO:0000256" key="4">
    <source>
        <dbReference type="ARBA" id="ARBA00022598"/>
    </source>
</evidence>
<comment type="cofactor">
    <cofactor evidence="1">
        <name>Mn(2+)</name>
        <dbReference type="ChEBI" id="CHEBI:29035"/>
    </cofactor>
</comment>
<dbReference type="EMBL" id="VSSQ01033639">
    <property type="protein sequence ID" value="MPM85297.1"/>
    <property type="molecule type" value="Genomic_DNA"/>
</dbReference>
<dbReference type="InterPro" id="IPR011095">
    <property type="entry name" value="Dala_Dala_lig_C"/>
</dbReference>
<dbReference type="GO" id="GO:0005524">
    <property type="term" value="F:ATP binding"/>
    <property type="evidence" value="ECO:0007669"/>
    <property type="project" value="UniProtKB-KW"/>
</dbReference>
<evidence type="ECO:0000256" key="1">
    <source>
        <dbReference type="ARBA" id="ARBA00001936"/>
    </source>
</evidence>
<dbReference type="GO" id="GO:0005829">
    <property type="term" value="C:cytosol"/>
    <property type="evidence" value="ECO:0007669"/>
    <property type="project" value="TreeGrafter"/>
</dbReference>
<dbReference type="PROSITE" id="PS00843">
    <property type="entry name" value="DALA_DALA_LIGASE_1"/>
    <property type="match status" value="1"/>
</dbReference>
<dbReference type="InterPro" id="IPR000291">
    <property type="entry name" value="D-Ala_lig_Van_CS"/>
</dbReference>
<dbReference type="Gene3D" id="3.30.470.20">
    <property type="entry name" value="ATP-grasp fold, B domain"/>
    <property type="match status" value="1"/>
</dbReference>
<proteinExistence type="inferred from homology"/>
<dbReference type="HAMAP" id="MF_00047">
    <property type="entry name" value="Dala_Dala_lig"/>
    <property type="match status" value="1"/>
</dbReference>
<dbReference type="AlphaFoldDB" id="A0A645D7X5"/>
<dbReference type="SUPFAM" id="SSF52440">
    <property type="entry name" value="PreATP-grasp domain"/>
    <property type="match status" value="1"/>
</dbReference>
<feature type="domain" description="ATP-grasp" evidence="13">
    <location>
        <begin position="130"/>
        <end position="341"/>
    </location>
</feature>
<keyword evidence="4 14" id="KW-0436">Ligase</keyword>
<evidence type="ECO:0000256" key="7">
    <source>
        <dbReference type="ARBA" id="ARBA00022840"/>
    </source>
</evidence>
<keyword evidence="7" id="KW-0067">ATP-binding</keyword>
<dbReference type="Gene3D" id="3.40.50.20">
    <property type="match status" value="1"/>
</dbReference>
<organism evidence="14">
    <name type="scientific">bioreactor metagenome</name>
    <dbReference type="NCBI Taxonomy" id="1076179"/>
    <lineage>
        <taxon>unclassified sequences</taxon>
        <taxon>metagenomes</taxon>
        <taxon>ecological metagenomes</taxon>
    </lineage>
</organism>
<comment type="cofactor">
    <cofactor evidence="2">
        <name>Mg(2+)</name>
        <dbReference type="ChEBI" id="CHEBI:18420"/>
    </cofactor>
</comment>
<dbReference type="Pfam" id="PF07478">
    <property type="entry name" value="Dala_Dala_lig_C"/>
    <property type="match status" value="1"/>
</dbReference>
<keyword evidence="11" id="KW-0464">Manganese</keyword>
<keyword evidence="6" id="KW-0547">Nucleotide-binding</keyword>